<dbReference type="EMBL" id="CP001997">
    <property type="protein sequence ID" value="ADE57885.1"/>
    <property type="molecule type" value="Genomic_DNA"/>
</dbReference>
<evidence type="ECO:0000313" key="5">
    <source>
        <dbReference type="EMBL" id="ADE57885.1"/>
    </source>
</evidence>
<dbReference type="InterPro" id="IPR008920">
    <property type="entry name" value="TF_FadR/GntR_C"/>
</dbReference>
<protein>
    <submittedName>
        <fullName evidence="5">GntR domain protein</fullName>
    </submittedName>
</protein>
<dbReference type="AlphaFoldDB" id="D5EH53"/>
<evidence type="ECO:0000313" key="6">
    <source>
        <dbReference type="Proteomes" id="UP000002366"/>
    </source>
</evidence>
<dbReference type="PANTHER" id="PTHR43537">
    <property type="entry name" value="TRANSCRIPTIONAL REGULATOR, GNTR FAMILY"/>
    <property type="match status" value="1"/>
</dbReference>
<dbReference type="Proteomes" id="UP000002366">
    <property type="component" value="Chromosome"/>
</dbReference>
<sequence length="246" mass="27627">MSNKKIECLVLSFFSMNDSPQGAGAIRVFLDKKGFQLGEATVGRILRKLDDGGLLNKIGFQGRILSDKGKEYLKYLLSLQEKKESLRDFSQFLFTEEGTYVRDILVARRALESEAAALAAENATLEDLQEIEKILCEMEKLLASNKSMAVTDVKFHDAIARASKNRIIETALRVIRHGGQDSSIVERLRNQAGSTIGSDHKAIYRAIKNKEKEEARQLMTEHLNNILKDLSFVEKTTQESNESVCI</sequence>
<keyword evidence="6" id="KW-1185">Reference proteome</keyword>
<dbReference type="Pfam" id="PF07729">
    <property type="entry name" value="FCD"/>
    <property type="match status" value="1"/>
</dbReference>
<reference evidence="5 6" key="1">
    <citation type="journal article" date="2010" name="Stand. Genomic Sci.">
        <title>Complete genome sequence of Aminobacterium colombiense type strain (ALA-1).</title>
        <authorList>
            <person name="Chertkov O."/>
            <person name="Sikorski J."/>
            <person name="Brambilla E."/>
            <person name="Lapidus A."/>
            <person name="Copeland A."/>
            <person name="Glavina Del Rio T."/>
            <person name="Nolan M."/>
            <person name="Lucas S."/>
            <person name="Tice H."/>
            <person name="Cheng J.F."/>
            <person name="Han C."/>
            <person name="Detter J.C."/>
            <person name="Bruce D."/>
            <person name="Tapia R."/>
            <person name="Goodwin L."/>
            <person name="Pitluck S."/>
            <person name="Liolios K."/>
            <person name="Ivanova N."/>
            <person name="Mavromatis K."/>
            <person name="Ovchinnikova G."/>
            <person name="Pati A."/>
            <person name="Chen A."/>
            <person name="Palaniappan K."/>
            <person name="Land M."/>
            <person name="Hauser L."/>
            <person name="Chang Y.J."/>
            <person name="Jeffries C.D."/>
            <person name="Spring S."/>
            <person name="Rohde M."/>
            <person name="Goker M."/>
            <person name="Bristow J."/>
            <person name="Eisen J.A."/>
            <person name="Markowitz V."/>
            <person name="Hugenholtz P."/>
            <person name="Kyrpides N.C."/>
            <person name="Klenk H.P."/>
        </authorList>
    </citation>
    <scope>NUCLEOTIDE SEQUENCE [LARGE SCALE GENOMIC DNA]</scope>
    <source>
        <strain evidence="6">DSM 12261 / ALA-1</strain>
    </source>
</reference>
<proteinExistence type="predicted"/>
<dbReference type="KEGG" id="aco:Amico_1772"/>
<name>D5EH53_AMICL</name>
<gene>
    <name evidence="5" type="ordered locus">Amico_1772</name>
</gene>
<evidence type="ECO:0000256" key="3">
    <source>
        <dbReference type="ARBA" id="ARBA00023163"/>
    </source>
</evidence>
<dbReference type="Pfam" id="PF08461">
    <property type="entry name" value="WHD_RNase_R"/>
    <property type="match status" value="1"/>
</dbReference>
<dbReference type="GO" id="GO:0003677">
    <property type="term" value="F:DNA binding"/>
    <property type="evidence" value="ECO:0007669"/>
    <property type="project" value="UniProtKB-KW"/>
</dbReference>
<keyword evidence="3" id="KW-0804">Transcription</keyword>
<keyword evidence="1" id="KW-0805">Transcription regulation</keyword>
<keyword evidence="2" id="KW-0238">DNA-binding</keyword>
<evidence type="ECO:0000259" key="4">
    <source>
        <dbReference type="SMART" id="SM00895"/>
    </source>
</evidence>
<evidence type="ECO:0000256" key="1">
    <source>
        <dbReference type="ARBA" id="ARBA00023015"/>
    </source>
</evidence>
<feature type="domain" description="GntR C-terminal" evidence="4">
    <location>
        <begin position="103"/>
        <end position="225"/>
    </location>
</feature>
<dbReference type="eggNOG" id="COG2186">
    <property type="taxonomic scope" value="Bacteria"/>
</dbReference>
<dbReference type="SMART" id="SM00895">
    <property type="entry name" value="FCD"/>
    <property type="match status" value="1"/>
</dbReference>
<dbReference type="PANTHER" id="PTHR43537:SF5">
    <property type="entry name" value="UXU OPERON TRANSCRIPTIONAL REGULATOR"/>
    <property type="match status" value="1"/>
</dbReference>
<evidence type="ECO:0000256" key="2">
    <source>
        <dbReference type="ARBA" id="ARBA00023125"/>
    </source>
</evidence>
<dbReference type="SUPFAM" id="SSF48008">
    <property type="entry name" value="GntR ligand-binding domain-like"/>
    <property type="match status" value="1"/>
</dbReference>
<dbReference type="HOGENOM" id="CLU_090588_0_0_0"/>
<accession>D5EH53</accession>
<dbReference type="OrthoDB" id="3571at2"/>
<dbReference type="Gene3D" id="1.20.120.530">
    <property type="entry name" value="GntR ligand-binding domain-like"/>
    <property type="match status" value="1"/>
</dbReference>
<dbReference type="RefSeq" id="WP_013049147.1">
    <property type="nucleotide sequence ID" value="NC_014011.1"/>
</dbReference>
<dbReference type="InterPro" id="IPR013668">
    <property type="entry name" value="RNase_R_HTH_12"/>
</dbReference>
<dbReference type="STRING" id="572547.Amico_1772"/>
<organism evidence="5 6">
    <name type="scientific">Aminobacterium colombiense (strain DSM 12261 / ALA-1)</name>
    <dbReference type="NCBI Taxonomy" id="572547"/>
    <lineage>
        <taxon>Bacteria</taxon>
        <taxon>Thermotogati</taxon>
        <taxon>Synergistota</taxon>
        <taxon>Synergistia</taxon>
        <taxon>Synergistales</taxon>
        <taxon>Aminobacteriaceae</taxon>
        <taxon>Aminobacterium</taxon>
    </lineage>
</organism>
<dbReference type="InterPro" id="IPR011711">
    <property type="entry name" value="GntR_C"/>
</dbReference>